<feature type="domain" description="Phytochrome chromophore attachment site" evidence="13">
    <location>
        <begin position="469"/>
        <end position="631"/>
    </location>
</feature>
<keyword evidence="2 11" id="KW-0597">Phosphoprotein</keyword>
<dbReference type="STRING" id="576137.A0A1L7WGR4"/>
<evidence type="ECO:0000259" key="15">
    <source>
        <dbReference type="PROSITE" id="PS50110"/>
    </source>
</evidence>
<feature type="compositionally biased region" description="Polar residues" evidence="12">
    <location>
        <begin position="215"/>
        <end position="234"/>
    </location>
</feature>
<dbReference type="CDD" id="cd17546">
    <property type="entry name" value="REC_hyHK_CKI1_RcsC-like"/>
    <property type="match status" value="1"/>
</dbReference>
<keyword evidence="1" id="KW-0600">Photoreceptor protein</keyword>
<dbReference type="InterPro" id="IPR013515">
    <property type="entry name" value="Phytochrome_cen-reg"/>
</dbReference>
<keyword evidence="4" id="KW-0808">Transferase</keyword>
<dbReference type="Gene3D" id="3.30.450.40">
    <property type="match status" value="1"/>
</dbReference>
<dbReference type="Gene3D" id="3.30.450.270">
    <property type="match status" value="1"/>
</dbReference>
<feature type="domain" description="Histidine kinase" evidence="14">
    <location>
        <begin position="845"/>
        <end position="1083"/>
    </location>
</feature>
<keyword evidence="6" id="KW-0418">Kinase</keyword>
<dbReference type="Pfam" id="PF00072">
    <property type="entry name" value="Response_reg"/>
    <property type="match status" value="1"/>
</dbReference>
<keyword evidence="7" id="KW-0067">ATP-binding</keyword>
<dbReference type="SUPFAM" id="SSF47384">
    <property type="entry name" value="Homodimeric domain of signal transducing histidine kinase"/>
    <property type="match status" value="1"/>
</dbReference>
<proteinExistence type="predicted"/>
<feature type="region of interest" description="Disordered" evidence="12">
    <location>
        <begin position="398"/>
        <end position="429"/>
    </location>
</feature>
<dbReference type="SUPFAM" id="SSF55874">
    <property type="entry name" value="ATPase domain of HSP90 chaperone/DNA topoisomerase II/histidine kinase"/>
    <property type="match status" value="1"/>
</dbReference>
<dbReference type="SMART" id="SM00448">
    <property type="entry name" value="REC"/>
    <property type="match status" value="1"/>
</dbReference>
<dbReference type="Pfam" id="PF01590">
    <property type="entry name" value="GAF"/>
    <property type="match status" value="1"/>
</dbReference>
<name>A0A1L7WGR4_9HELO</name>
<dbReference type="PRINTS" id="PR01033">
    <property type="entry name" value="PHYTOCHROME"/>
</dbReference>
<evidence type="ECO:0000259" key="13">
    <source>
        <dbReference type="PROSITE" id="PS50046"/>
    </source>
</evidence>
<evidence type="ECO:0000256" key="4">
    <source>
        <dbReference type="ARBA" id="ARBA00022679"/>
    </source>
</evidence>
<dbReference type="CDD" id="cd00082">
    <property type="entry name" value="HisKA"/>
    <property type="match status" value="1"/>
</dbReference>
<dbReference type="SUPFAM" id="SSF52172">
    <property type="entry name" value="CheY-like"/>
    <property type="match status" value="1"/>
</dbReference>
<dbReference type="FunFam" id="1.10.287.130:FF:000048">
    <property type="entry name" value="Sensor histidine kinase/response regulator"/>
    <property type="match status" value="1"/>
</dbReference>
<evidence type="ECO:0000256" key="12">
    <source>
        <dbReference type="SAM" id="MobiDB-lite"/>
    </source>
</evidence>
<dbReference type="OrthoDB" id="2015534at2759"/>
<dbReference type="PROSITE" id="PS50110">
    <property type="entry name" value="RESPONSE_REGULATORY"/>
    <property type="match status" value="1"/>
</dbReference>
<feature type="compositionally biased region" description="Polar residues" evidence="12">
    <location>
        <begin position="42"/>
        <end position="58"/>
    </location>
</feature>
<keyword evidence="8" id="KW-0157">Chromophore</keyword>
<dbReference type="SUPFAM" id="SSF55781">
    <property type="entry name" value="GAF domain-like"/>
    <property type="match status" value="2"/>
</dbReference>
<dbReference type="InterPro" id="IPR013654">
    <property type="entry name" value="PAS_2"/>
</dbReference>
<evidence type="ECO:0000256" key="10">
    <source>
        <dbReference type="ARBA" id="ARBA00023170"/>
    </source>
</evidence>
<protein>
    <submittedName>
        <fullName evidence="16">Related to phytochrome</fullName>
    </submittedName>
</protein>
<sequence>MGDNHADQDKSKGLESPLTNEIPPRKDRHSKVNGVPARRLSISPTSTAQDQAPRLSSSDVHKGFVPLQSHDGYSSWSASSDKQLGSPGTASDRVFPIRSVVSVDTTQTPSVIQPRNSGEHDYFPNGMVAAGAAGIEIAGAPRDRKRSGGQPASETENKPTPARTKKQQESRMSQERSGTDRKPSLSTTYSESGRFGGGSRMQLFNDAGSERSNAEDSVNASGQATSASSVNGADQDSISGLVTARFKHIVTAEGHAVITGRDGETLQRCEDEPIHIPGAVQNFGLLVALEENDEGQLIVRVVSENSHRIIGYHPQDLFKLNSFTEILSEEQCDNLLDHVDFIRDEEADPATNGPEVFTISIKSPKAKRSHKLWCAMHINPAHPDLIICEFELDDDQVYPLTPPSSERPEPPEDTLHNMPSQEEYAESTNITSKPLRILRSARKRKGEAAAMEVFNIMSQVQEQLASAPNLEKFLKILVGVVKELTGFHRVMIYQFDASFNGRVVTELVDPRATKDLYKGLNFPASDIPRQARDLYKVNKVRLLYDRDLETARLVCRSVEDLERPLDLSFSYLRAMSPIHIKYLTNMAVRSSMSISINAFNELWGLIACHSYGSKGMRVSFPIRKMCRLVGDTASRNIERLSYASRLQARKLINTVPTEANPSGYIIASSDDLLKLFDADFGLLSIRGETKILGKIDQSQEALAMLEYLRLRKITSVITSQDIREDFPDLRYPPGFDVIAGLLLVPLSVGGSDFIVFFRRGQIKEVKWAGNPYEKFIKEGTEGYLEPRKSFRTWSETVVGKCREWTEEQVETAAVLCLVYGKFIEVWRQKEAALQSSQLTRLLLANSAHEVRTPLNAIINYLEIALEGALDQETRENLAKSHSASKSLIYVINDLLDLTKTEEGQDLIKDEVFDLPATIREATDSFVSDAKRKGIEYDVVEQPGVPQYVHGDQRRVRQAVANITANAMQHTTTGWVRVEVWLQELLEDQVTVEIVVQDTGAGMSNEKLDALFRDLEQVSTDGDSIFDESPNTTNMKLPATKDSRTLGLGLAMVARIVRNMDGQLRLKSEEHKGSRFVIQLPFILPTENTPGAEEKSMRSKLTSPGSGPTHPSLAPPEGEVTLIDKASSIRSDGVVRKRSIEEISSLHSFRSGSSNKSNASQKSDVDRLIDAISTPLLVGEPESEERNLQRSSSKGSTHSRNSAGSYGGQSSLRSGPVDRPGKLTRSKSYGAPEHLRTTIEGPQGSEFITDNKTSLKAIRMPDEFVQSPLEEQHTSSRVLFDIPDKKDETNSNQASAPVSPRQPNAEHLQILVAEDDPVNSKIIQKRLEKSGHEVHHTVNGEDCASAYGDKPAFFDVVLMDMQMPIVDGLTSTKIIRSFEKSHPDSRLSVRASSNGRVPIFAVSASLVEREKQTYINAGFDGWILKPIDFKRLNVLLQGIVDDDTRKSCLYHPGGWEKGGWFHRGQLSILRAAIFPSQSTPVHLPPGNEILQPDKDSLNSSESGSITPRSEQRKPLIYDERLDTPHEAEPKSNHI</sequence>
<gene>
    <name evidence="16" type="ORF">PAC_01848</name>
</gene>
<organism evidence="16 17">
    <name type="scientific">Phialocephala subalpina</name>
    <dbReference type="NCBI Taxonomy" id="576137"/>
    <lineage>
        <taxon>Eukaryota</taxon>
        <taxon>Fungi</taxon>
        <taxon>Dikarya</taxon>
        <taxon>Ascomycota</taxon>
        <taxon>Pezizomycotina</taxon>
        <taxon>Leotiomycetes</taxon>
        <taxon>Helotiales</taxon>
        <taxon>Mollisiaceae</taxon>
        <taxon>Phialocephala</taxon>
        <taxon>Phialocephala fortinii species complex</taxon>
    </lineage>
</organism>
<feature type="region of interest" description="Disordered" evidence="12">
    <location>
        <begin position="1"/>
        <end position="234"/>
    </location>
</feature>
<dbReference type="GO" id="GO:0009584">
    <property type="term" value="P:detection of visible light"/>
    <property type="evidence" value="ECO:0007669"/>
    <property type="project" value="InterPro"/>
</dbReference>
<dbReference type="Proteomes" id="UP000184330">
    <property type="component" value="Unassembled WGS sequence"/>
</dbReference>
<evidence type="ECO:0000256" key="7">
    <source>
        <dbReference type="ARBA" id="ARBA00022840"/>
    </source>
</evidence>
<feature type="domain" description="Response regulatory" evidence="15">
    <location>
        <begin position="1308"/>
        <end position="1439"/>
    </location>
</feature>
<dbReference type="PROSITE" id="PS50046">
    <property type="entry name" value="PHYTOCHROME_2"/>
    <property type="match status" value="1"/>
</dbReference>
<evidence type="ECO:0000256" key="1">
    <source>
        <dbReference type="ARBA" id="ARBA00022543"/>
    </source>
</evidence>
<dbReference type="GO" id="GO:0009881">
    <property type="term" value="F:photoreceptor activity"/>
    <property type="evidence" value="ECO:0007669"/>
    <property type="project" value="UniProtKB-KW"/>
</dbReference>
<feature type="compositionally biased region" description="Polar residues" evidence="12">
    <location>
        <begin position="102"/>
        <end position="116"/>
    </location>
</feature>
<dbReference type="Gene3D" id="3.40.50.2300">
    <property type="match status" value="1"/>
</dbReference>
<feature type="region of interest" description="Disordered" evidence="12">
    <location>
        <begin position="1173"/>
        <end position="1246"/>
    </location>
</feature>
<dbReference type="Pfam" id="PF00360">
    <property type="entry name" value="PHY"/>
    <property type="match status" value="1"/>
</dbReference>
<feature type="compositionally biased region" description="Polar residues" evidence="12">
    <location>
        <begin position="1188"/>
        <end position="1212"/>
    </location>
</feature>
<evidence type="ECO:0000256" key="11">
    <source>
        <dbReference type="PROSITE-ProRule" id="PRU00169"/>
    </source>
</evidence>
<dbReference type="SUPFAM" id="SSF55785">
    <property type="entry name" value="PYP-like sensor domain (PAS domain)"/>
    <property type="match status" value="1"/>
</dbReference>
<feature type="region of interest" description="Disordered" evidence="12">
    <location>
        <begin position="1281"/>
        <end position="1302"/>
    </location>
</feature>
<feature type="region of interest" description="Disordered" evidence="12">
    <location>
        <begin position="1146"/>
        <end position="1165"/>
    </location>
</feature>
<dbReference type="InterPro" id="IPR016132">
    <property type="entry name" value="Phyto_chromo_attachment"/>
</dbReference>
<accession>A0A1L7WGR4</accession>
<dbReference type="FunFam" id="3.30.450.270:FF:000002">
    <property type="entry name" value="Sensor histidine kinase/response regulator, putative"/>
    <property type="match status" value="1"/>
</dbReference>
<dbReference type="InterPro" id="IPR036097">
    <property type="entry name" value="HisK_dim/P_sf"/>
</dbReference>
<dbReference type="EMBL" id="FJOG01000002">
    <property type="protein sequence ID" value="CZR51971.1"/>
    <property type="molecule type" value="Genomic_DNA"/>
</dbReference>
<dbReference type="PANTHER" id="PTHR43065">
    <property type="entry name" value="SENSOR HISTIDINE KINASE"/>
    <property type="match status" value="1"/>
</dbReference>
<evidence type="ECO:0000256" key="6">
    <source>
        <dbReference type="ARBA" id="ARBA00022777"/>
    </source>
</evidence>
<evidence type="ECO:0000259" key="14">
    <source>
        <dbReference type="PROSITE" id="PS50109"/>
    </source>
</evidence>
<evidence type="ECO:0000313" key="16">
    <source>
        <dbReference type="EMBL" id="CZR51971.1"/>
    </source>
</evidence>
<evidence type="ECO:0000256" key="5">
    <source>
        <dbReference type="ARBA" id="ARBA00022741"/>
    </source>
</evidence>
<evidence type="ECO:0000313" key="17">
    <source>
        <dbReference type="Proteomes" id="UP000184330"/>
    </source>
</evidence>
<keyword evidence="17" id="KW-1185">Reference proteome</keyword>
<keyword evidence="9" id="KW-0902">Two-component regulatory system</keyword>
<dbReference type="GO" id="GO:0000155">
    <property type="term" value="F:phosphorelay sensor kinase activity"/>
    <property type="evidence" value="ECO:0007669"/>
    <property type="project" value="InterPro"/>
</dbReference>
<dbReference type="InterPro" id="IPR001294">
    <property type="entry name" value="Phytochrome"/>
</dbReference>
<feature type="compositionally biased region" description="Polar residues" evidence="12">
    <location>
        <begin position="1146"/>
        <end position="1161"/>
    </location>
</feature>
<dbReference type="InterPro" id="IPR011006">
    <property type="entry name" value="CheY-like_superfamily"/>
</dbReference>
<dbReference type="InterPro" id="IPR003594">
    <property type="entry name" value="HATPase_dom"/>
</dbReference>
<dbReference type="Gene3D" id="3.30.565.10">
    <property type="entry name" value="Histidine kinase-like ATPase, C-terminal domain"/>
    <property type="match status" value="1"/>
</dbReference>
<feature type="compositionally biased region" description="Basic and acidic residues" evidence="12">
    <location>
        <begin position="1"/>
        <end position="13"/>
    </location>
</feature>
<feature type="compositionally biased region" description="Basic and acidic residues" evidence="12">
    <location>
        <begin position="1508"/>
        <end position="1533"/>
    </location>
</feature>
<dbReference type="InterPro" id="IPR029016">
    <property type="entry name" value="GAF-like_dom_sf"/>
</dbReference>
<dbReference type="InterPro" id="IPR043150">
    <property type="entry name" value="Phytochrome_PHY_sf"/>
</dbReference>
<feature type="compositionally biased region" description="Polar residues" evidence="12">
    <location>
        <begin position="1496"/>
        <end position="1507"/>
    </location>
</feature>
<dbReference type="Pfam" id="PF08446">
    <property type="entry name" value="PAS_2"/>
    <property type="match status" value="1"/>
</dbReference>
<dbReference type="Gene3D" id="3.30.450.20">
    <property type="entry name" value="PAS domain"/>
    <property type="match status" value="1"/>
</dbReference>
<dbReference type="Gene3D" id="1.10.287.130">
    <property type="match status" value="1"/>
</dbReference>
<feature type="compositionally biased region" description="Low complexity" evidence="12">
    <location>
        <begin position="129"/>
        <end position="140"/>
    </location>
</feature>
<dbReference type="InterPro" id="IPR036890">
    <property type="entry name" value="HATPase_C_sf"/>
</dbReference>
<dbReference type="Pfam" id="PF00512">
    <property type="entry name" value="HisKA"/>
    <property type="match status" value="1"/>
</dbReference>
<dbReference type="PANTHER" id="PTHR43065:SF10">
    <property type="entry name" value="PEROXIDE STRESS-ACTIVATED HISTIDINE KINASE MAK3"/>
    <property type="match status" value="1"/>
</dbReference>
<dbReference type="InterPro" id="IPR035965">
    <property type="entry name" value="PAS-like_dom_sf"/>
</dbReference>
<reference evidence="16 17" key="1">
    <citation type="submission" date="2016-03" db="EMBL/GenBank/DDBJ databases">
        <authorList>
            <person name="Ploux O."/>
        </authorList>
    </citation>
    <scope>NUCLEOTIDE SEQUENCE [LARGE SCALE GENOMIC DNA]</scope>
    <source>
        <strain evidence="16 17">UAMH 11012</strain>
    </source>
</reference>
<dbReference type="Pfam" id="PF02518">
    <property type="entry name" value="HATPase_c"/>
    <property type="match status" value="1"/>
</dbReference>
<evidence type="ECO:0000256" key="2">
    <source>
        <dbReference type="ARBA" id="ARBA00022553"/>
    </source>
</evidence>
<evidence type="ECO:0000256" key="8">
    <source>
        <dbReference type="ARBA" id="ARBA00022991"/>
    </source>
</evidence>
<dbReference type="SMART" id="SM00387">
    <property type="entry name" value="HATPase_c"/>
    <property type="match status" value="1"/>
</dbReference>
<keyword evidence="10" id="KW-0675">Receptor</keyword>
<dbReference type="SMART" id="SM00388">
    <property type="entry name" value="HisKA"/>
    <property type="match status" value="1"/>
</dbReference>
<keyword evidence="3" id="KW-0716">Sensory transduction</keyword>
<dbReference type="PROSITE" id="PS50109">
    <property type="entry name" value="HIS_KIN"/>
    <property type="match status" value="1"/>
</dbReference>
<feature type="compositionally biased region" description="Basic and acidic residues" evidence="12">
    <location>
        <begin position="166"/>
        <end position="183"/>
    </location>
</feature>
<evidence type="ECO:0000256" key="9">
    <source>
        <dbReference type="ARBA" id="ARBA00023012"/>
    </source>
</evidence>
<evidence type="ECO:0000256" key="3">
    <source>
        <dbReference type="ARBA" id="ARBA00022606"/>
    </source>
</evidence>
<keyword evidence="5" id="KW-0547">Nucleotide-binding</keyword>
<feature type="region of interest" description="Disordered" evidence="12">
    <location>
        <begin position="1481"/>
        <end position="1533"/>
    </location>
</feature>
<dbReference type="InterPro" id="IPR003018">
    <property type="entry name" value="GAF"/>
</dbReference>
<dbReference type="InterPro" id="IPR001789">
    <property type="entry name" value="Sig_transdc_resp-reg_receiver"/>
</dbReference>
<dbReference type="InterPro" id="IPR003661">
    <property type="entry name" value="HisK_dim/P_dom"/>
</dbReference>
<dbReference type="InterPro" id="IPR005467">
    <property type="entry name" value="His_kinase_dom"/>
</dbReference>
<feature type="region of interest" description="Disordered" evidence="12">
    <location>
        <begin position="1086"/>
        <end position="1116"/>
    </location>
</feature>
<dbReference type="GO" id="GO:0005524">
    <property type="term" value="F:ATP binding"/>
    <property type="evidence" value="ECO:0007669"/>
    <property type="project" value="UniProtKB-KW"/>
</dbReference>
<dbReference type="GO" id="GO:0006355">
    <property type="term" value="P:regulation of DNA-templated transcription"/>
    <property type="evidence" value="ECO:0007669"/>
    <property type="project" value="InterPro"/>
</dbReference>
<feature type="compositionally biased region" description="Polar residues" evidence="12">
    <location>
        <begin position="71"/>
        <end position="89"/>
    </location>
</feature>
<feature type="modified residue" description="4-aspartylphosphate" evidence="11">
    <location>
        <position position="1359"/>
    </location>
</feature>
<feature type="compositionally biased region" description="Basic and acidic residues" evidence="12">
    <location>
        <begin position="406"/>
        <end position="415"/>
    </location>
</feature>